<accession>A0ABS7KZ06</accession>
<proteinExistence type="inferred from homology"/>
<dbReference type="EMBL" id="JAIKTU010000007">
    <property type="protein sequence ID" value="MBY0755812.1"/>
    <property type="molecule type" value="Genomic_DNA"/>
</dbReference>
<dbReference type="InterPro" id="IPR006127">
    <property type="entry name" value="ZnuA-like"/>
</dbReference>
<evidence type="ECO:0000256" key="3">
    <source>
        <dbReference type="ARBA" id="ARBA00022729"/>
    </source>
</evidence>
<evidence type="ECO:0000313" key="5">
    <source>
        <dbReference type="EMBL" id="MBY0755812.1"/>
    </source>
</evidence>
<evidence type="ECO:0000313" key="6">
    <source>
        <dbReference type="Proteomes" id="UP001299068"/>
    </source>
</evidence>
<evidence type="ECO:0000256" key="2">
    <source>
        <dbReference type="ARBA" id="ARBA00022448"/>
    </source>
</evidence>
<reference evidence="5 6" key="1">
    <citation type="journal article" date="2021" name="Cell Host Microbe">
        <title>in vivo commensal control of Clostridioides difficile virulence.</title>
        <authorList>
            <person name="Girinathan B.P."/>
            <person name="Dibenedetto N."/>
            <person name="Worley J.N."/>
            <person name="Peltier J."/>
            <person name="Arrieta-Ortiz M.L."/>
            <person name="Rupa Christinal Immanuel S."/>
            <person name="Lavin R."/>
            <person name="Delaney M.L."/>
            <person name="Cummins C."/>
            <person name="Hoffmann M."/>
            <person name="Luo Y."/>
            <person name="Gonzalez-Escalona N."/>
            <person name="Allard M."/>
            <person name="Onderdonk A.B."/>
            <person name="Gerber G.K."/>
            <person name="Sonenshein A.L."/>
            <person name="Baliga N."/>
            <person name="Dupuy B."/>
            <person name="Bry L."/>
        </authorList>
    </citation>
    <scope>NUCLEOTIDE SEQUENCE [LARGE SCALE GENOMIC DNA]</scope>
    <source>
        <strain evidence="5 6">DSM 599</strain>
    </source>
</reference>
<dbReference type="Pfam" id="PF01297">
    <property type="entry name" value="ZnuA"/>
    <property type="match status" value="1"/>
</dbReference>
<comment type="caution">
    <text evidence="5">The sequence shown here is derived from an EMBL/GenBank/DDBJ whole genome shotgun (WGS) entry which is preliminary data.</text>
</comment>
<dbReference type="Proteomes" id="UP001299068">
    <property type="component" value="Unassembled WGS sequence"/>
</dbReference>
<dbReference type="PRINTS" id="PR00691">
    <property type="entry name" value="ADHESINB"/>
</dbReference>
<gene>
    <name evidence="5" type="ORF">K5V21_10135</name>
</gene>
<name>A0ABS7KZ06_CLOSR</name>
<dbReference type="PANTHER" id="PTHR42953:SF3">
    <property type="entry name" value="HIGH-AFFINITY ZINC UPTAKE SYSTEM PROTEIN ZNUA"/>
    <property type="match status" value="1"/>
</dbReference>
<dbReference type="PROSITE" id="PS51257">
    <property type="entry name" value="PROKAR_LIPOPROTEIN"/>
    <property type="match status" value="1"/>
</dbReference>
<dbReference type="InterPro" id="IPR050492">
    <property type="entry name" value="Bact_metal-bind_prot9"/>
</dbReference>
<dbReference type="InterPro" id="IPR006129">
    <property type="entry name" value="AdhesinB"/>
</dbReference>
<keyword evidence="3" id="KW-0732">Signal</keyword>
<dbReference type="SUPFAM" id="SSF53807">
    <property type="entry name" value="Helical backbone' metal receptor"/>
    <property type="match status" value="1"/>
</dbReference>
<keyword evidence="6" id="KW-1185">Reference proteome</keyword>
<dbReference type="Gene3D" id="3.40.50.1980">
    <property type="entry name" value="Nitrogenase molybdenum iron protein domain"/>
    <property type="match status" value="2"/>
</dbReference>
<evidence type="ECO:0000256" key="4">
    <source>
        <dbReference type="RuleBase" id="RU003512"/>
    </source>
</evidence>
<dbReference type="InterPro" id="IPR006128">
    <property type="entry name" value="Lipoprotein_PsaA-like"/>
</dbReference>
<dbReference type="RefSeq" id="WP_204595923.1">
    <property type="nucleotide sequence ID" value="NZ_JAFBDA010000019.1"/>
</dbReference>
<keyword evidence="2 4" id="KW-0813">Transport</keyword>
<sequence length="299" mass="33663">MKKIIGILSVVLISFGLIGCSGAKDKTEQKTDGDKLNVAVSIYPLEQFTKMIGGDKVNILTLVGPGQEPHDFEIKPADFKELTNSDIFVYNGLGMETWLDEVKGQLKDSKTIMVDSSKDVNVIKVGDKVDPHIWLSLKDATIQANNIKNALIEKDPSNKEYYEKNYNKLKEEFDGLYNEYKPKFEKLKNKDFVTGHAAFGYLCRDFGLTQKSISDLYSEGEATPKKLEELAAYCKKNNIKTIFSESLAEPKTSETLAREAGAKVEKIYSLESSEDDKTYLEGMKYDLQVIYNSLVEENK</sequence>
<dbReference type="PRINTS" id="PR00690">
    <property type="entry name" value="ADHESNFAMILY"/>
</dbReference>
<dbReference type="PANTHER" id="PTHR42953">
    <property type="entry name" value="HIGH-AFFINITY ZINC UPTAKE SYSTEM PROTEIN ZNUA-RELATED"/>
    <property type="match status" value="1"/>
</dbReference>
<comment type="similarity">
    <text evidence="1 4">Belongs to the bacterial solute-binding protein 9 family.</text>
</comment>
<evidence type="ECO:0000256" key="1">
    <source>
        <dbReference type="ARBA" id="ARBA00011028"/>
    </source>
</evidence>
<protein>
    <submittedName>
        <fullName evidence="5">Zinc ABC transporter substrate-binding protein</fullName>
    </submittedName>
</protein>
<organism evidence="5 6">
    <name type="scientific">Clostridium sardiniense</name>
    <name type="common">Clostridium absonum</name>
    <dbReference type="NCBI Taxonomy" id="29369"/>
    <lineage>
        <taxon>Bacteria</taxon>
        <taxon>Bacillati</taxon>
        <taxon>Bacillota</taxon>
        <taxon>Clostridia</taxon>
        <taxon>Eubacteriales</taxon>
        <taxon>Clostridiaceae</taxon>
        <taxon>Clostridium</taxon>
    </lineage>
</organism>